<keyword evidence="2" id="KW-1185">Reference proteome</keyword>
<dbReference type="OrthoDB" id="3772590at2759"/>
<protein>
    <submittedName>
        <fullName evidence="1">Uncharacterized protein</fullName>
    </submittedName>
</protein>
<reference evidence="1" key="1">
    <citation type="journal article" date="2020" name="Stud. Mycol.">
        <title>101 Dothideomycetes genomes: a test case for predicting lifestyles and emergence of pathogens.</title>
        <authorList>
            <person name="Haridas S."/>
            <person name="Albert R."/>
            <person name="Binder M."/>
            <person name="Bloem J."/>
            <person name="Labutti K."/>
            <person name="Salamov A."/>
            <person name="Andreopoulos B."/>
            <person name="Baker S."/>
            <person name="Barry K."/>
            <person name="Bills G."/>
            <person name="Bluhm B."/>
            <person name="Cannon C."/>
            <person name="Castanera R."/>
            <person name="Culley D."/>
            <person name="Daum C."/>
            <person name="Ezra D."/>
            <person name="Gonzalez J."/>
            <person name="Henrissat B."/>
            <person name="Kuo A."/>
            <person name="Liang C."/>
            <person name="Lipzen A."/>
            <person name="Lutzoni F."/>
            <person name="Magnuson J."/>
            <person name="Mondo S."/>
            <person name="Nolan M."/>
            <person name="Ohm R."/>
            <person name="Pangilinan J."/>
            <person name="Park H.-J."/>
            <person name="Ramirez L."/>
            <person name="Alfaro M."/>
            <person name="Sun H."/>
            <person name="Tritt A."/>
            <person name="Yoshinaga Y."/>
            <person name="Zwiers L.-H."/>
            <person name="Turgeon B."/>
            <person name="Goodwin S."/>
            <person name="Spatafora J."/>
            <person name="Crous P."/>
            <person name="Grigoriev I."/>
        </authorList>
    </citation>
    <scope>NUCLEOTIDE SEQUENCE</scope>
    <source>
        <strain evidence="1">CBS 113979</strain>
    </source>
</reference>
<sequence>SKKLPDPEPFTGKYKELPTFLRKMSIKLKANANRFLDQRRAFLYFVSRIPEDAMKTLDPVLDKEV</sequence>
<gene>
    <name evidence="1" type="ORF">K402DRAFT_309803</name>
</gene>
<proteinExistence type="predicted"/>
<dbReference type="EMBL" id="ML977188">
    <property type="protein sequence ID" value="KAF1982146.1"/>
    <property type="molecule type" value="Genomic_DNA"/>
</dbReference>
<dbReference type="Proteomes" id="UP000800041">
    <property type="component" value="Unassembled WGS sequence"/>
</dbReference>
<feature type="non-terminal residue" evidence="1">
    <location>
        <position position="1"/>
    </location>
</feature>
<accession>A0A6G1GMF9</accession>
<evidence type="ECO:0000313" key="1">
    <source>
        <dbReference type="EMBL" id="KAF1982146.1"/>
    </source>
</evidence>
<feature type="non-terminal residue" evidence="1">
    <location>
        <position position="65"/>
    </location>
</feature>
<evidence type="ECO:0000313" key="2">
    <source>
        <dbReference type="Proteomes" id="UP000800041"/>
    </source>
</evidence>
<organism evidence="1 2">
    <name type="scientific">Aulographum hederae CBS 113979</name>
    <dbReference type="NCBI Taxonomy" id="1176131"/>
    <lineage>
        <taxon>Eukaryota</taxon>
        <taxon>Fungi</taxon>
        <taxon>Dikarya</taxon>
        <taxon>Ascomycota</taxon>
        <taxon>Pezizomycotina</taxon>
        <taxon>Dothideomycetes</taxon>
        <taxon>Pleosporomycetidae</taxon>
        <taxon>Aulographales</taxon>
        <taxon>Aulographaceae</taxon>
    </lineage>
</organism>
<dbReference type="AlphaFoldDB" id="A0A6G1GMF9"/>
<name>A0A6G1GMF9_9PEZI</name>